<dbReference type="RefSeq" id="WP_010119740.1">
    <property type="nucleotide sequence ID" value="NZ_DAITTW010000005.1"/>
</dbReference>
<reference evidence="1 2" key="1">
    <citation type="journal article" date="2018" name="Nat. Biotechnol.">
        <title>A standardized bacterial taxonomy based on genome phylogeny substantially revises the tree of life.</title>
        <authorList>
            <person name="Parks D.H."/>
            <person name="Chuvochina M."/>
            <person name="Waite D.W."/>
            <person name="Rinke C."/>
            <person name="Skarshewski A."/>
            <person name="Chaumeil P.A."/>
            <person name="Hugenholtz P."/>
        </authorList>
    </citation>
    <scope>NUCLEOTIDE SEQUENCE [LARGE SCALE GENOMIC DNA]</scope>
    <source>
        <strain evidence="1">UBA11247</strain>
    </source>
</reference>
<organism evidence="1 2">
    <name type="scientific">Corynebacterium nuruki</name>
    <dbReference type="NCBI Taxonomy" id="1032851"/>
    <lineage>
        <taxon>Bacteria</taxon>
        <taxon>Bacillati</taxon>
        <taxon>Actinomycetota</taxon>
        <taxon>Actinomycetes</taxon>
        <taxon>Mycobacteriales</taxon>
        <taxon>Corynebacteriaceae</taxon>
        <taxon>Corynebacterium</taxon>
    </lineage>
</organism>
<comment type="caution">
    <text evidence="1">The sequence shown here is derived from an EMBL/GenBank/DDBJ whole genome shotgun (WGS) entry which is preliminary data.</text>
</comment>
<proteinExistence type="predicted"/>
<evidence type="ECO:0000313" key="1">
    <source>
        <dbReference type="EMBL" id="HCT15199.1"/>
    </source>
</evidence>
<evidence type="ECO:0008006" key="3">
    <source>
        <dbReference type="Google" id="ProtNLM"/>
    </source>
</evidence>
<evidence type="ECO:0000313" key="2">
    <source>
        <dbReference type="Proteomes" id="UP000261739"/>
    </source>
</evidence>
<name>A0A3D4T0Z3_9CORY</name>
<dbReference type="EMBL" id="DQID01000271">
    <property type="protein sequence ID" value="HCT15199.1"/>
    <property type="molecule type" value="Genomic_DNA"/>
</dbReference>
<protein>
    <recommendedName>
        <fullName evidence="3">PH domain-containing protein</fullName>
    </recommendedName>
</protein>
<dbReference type="STRING" id="863239.GCA_000213935_01993"/>
<gene>
    <name evidence="1" type="ORF">DIW82_10565</name>
</gene>
<sequence>MPKIRFAPDEQILAELSPTRRSTVMPLVELVLLTGIAWLGIGLLDAHLAHIAETTLGYVPENITRVPELVADGGATATVWGRRLLLLAWVWLAWRRCGRFLLYRQRSRMILTDRRLITATGHLRSRIGEIPLDQIGDVTRRGTTVDVWPRGGGRPLRLTDVPFAARFTRMVSDRIVPYARPVY</sequence>
<dbReference type="AlphaFoldDB" id="A0A3D4T0Z3"/>
<accession>A0A3D4T0Z3</accession>
<dbReference type="Proteomes" id="UP000261739">
    <property type="component" value="Unassembled WGS sequence"/>
</dbReference>